<dbReference type="AlphaFoldDB" id="A0A814IKJ9"/>
<gene>
    <name evidence="1" type="ORF">OXX778_LOCUS17592</name>
</gene>
<proteinExistence type="predicted"/>
<keyword evidence="2" id="KW-1185">Reference proteome</keyword>
<name>A0A814IKJ9_9BILA</name>
<organism evidence="1 2">
    <name type="scientific">Brachionus calyciflorus</name>
    <dbReference type="NCBI Taxonomy" id="104777"/>
    <lineage>
        <taxon>Eukaryota</taxon>
        <taxon>Metazoa</taxon>
        <taxon>Spiralia</taxon>
        <taxon>Gnathifera</taxon>
        <taxon>Rotifera</taxon>
        <taxon>Eurotatoria</taxon>
        <taxon>Monogononta</taxon>
        <taxon>Pseudotrocha</taxon>
        <taxon>Ploima</taxon>
        <taxon>Brachionidae</taxon>
        <taxon>Brachionus</taxon>
    </lineage>
</organism>
<dbReference type="Proteomes" id="UP000663879">
    <property type="component" value="Unassembled WGS sequence"/>
</dbReference>
<dbReference type="Gene3D" id="1.10.418.20">
    <property type="match status" value="1"/>
</dbReference>
<dbReference type="InterPro" id="IPR038765">
    <property type="entry name" value="Papain-like_cys_pep_sf"/>
</dbReference>
<accession>A0A814IKJ9</accession>
<reference evidence="1" key="1">
    <citation type="submission" date="2021-02" db="EMBL/GenBank/DDBJ databases">
        <authorList>
            <person name="Nowell W R."/>
        </authorList>
    </citation>
    <scope>NUCLEOTIDE SEQUENCE</scope>
    <source>
        <strain evidence="1">Ploen Becks lab</strain>
    </source>
</reference>
<protein>
    <submittedName>
        <fullName evidence="1">Uncharacterized protein</fullName>
    </submittedName>
</protein>
<evidence type="ECO:0000313" key="2">
    <source>
        <dbReference type="Proteomes" id="UP000663879"/>
    </source>
</evidence>
<evidence type="ECO:0000313" key="1">
    <source>
        <dbReference type="EMBL" id="CAF1025398.1"/>
    </source>
</evidence>
<sequence>MVGLARLDCISNLGSNTEYSTSKILSITENKESSFSKINPLYLNYNKKEIKDSRAPNLNLDKNSYIKVYSSQELNFDDIPKTNESSNLVIVKGLGHNVLHSDLAALKNGLKLNDSLKNKENPKQGGNDLDCGVFVCLYAKNVVFDLNFNFNQGDITSSRQCFANLYEVDEILNTGLFEVACFSETKLDETIPNSFYSNNYYNKIRLDRNRHGVGLIIFIKNGIKMIRTILHSNIELIYNQLKIKNQNINLIYGYRSPYEVFADIKDNKINYNSI</sequence>
<dbReference type="EMBL" id="CAJNOC010004544">
    <property type="protein sequence ID" value="CAF1025398.1"/>
    <property type="molecule type" value="Genomic_DNA"/>
</dbReference>
<dbReference type="SUPFAM" id="SSF54001">
    <property type="entry name" value="Cysteine proteinases"/>
    <property type="match status" value="1"/>
</dbReference>
<dbReference type="OrthoDB" id="6612333at2759"/>
<comment type="caution">
    <text evidence="1">The sequence shown here is derived from an EMBL/GenBank/DDBJ whole genome shotgun (WGS) entry which is preliminary data.</text>
</comment>